<feature type="region of interest" description="Disordered" evidence="1">
    <location>
        <begin position="40"/>
        <end position="85"/>
    </location>
</feature>
<name>A0A8K0F2C6_ANDGO</name>
<accession>A0A8K0F2C6</accession>
<proteinExistence type="predicted"/>
<protein>
    <submittedName>
        <fullName evidence="2">Conserved uncharacterized mitochondrial protein</fullName>
    </submittedName>
</protein>
<dbReference type="PANTHER" id="PTHR34776:SF1">
    <property type="entry name" value="F17F16.3 PROTEIN"/>
    <property type="match status" value="1"/>
</dbReference>
<dbReference type="AlphaFoldDB" id="A0A8K0F2C6"/>
<comment type="caution">
    <text evidence="2">The sequence shown here is derived from an EMBL/GenBank/DDBJ whole genome shotgun (WGS) entry which is preliminary data.</text>
</comment>
<gene>
    <name evidence="2" type="ORF">ANDGO_04107</name>
</gene>
<organism evidence="2 3">
    <name type="scientific">Andalucia godoyi</name>
    <name type="common">Flagellate</name>
    <dbReference type="NCBI Taxonomy" id="505711"/>
    <lineage>
        <taxon>Eukaryota</taxon>
        <taxon>Discoba</taxon>
        <taxon>Jakobida</taxon>
        <taxon>Andalucina</taxon>
        <taxon>Andaluciidae</taxon>
        <taxon>Andalucia</taxon>
    </lineage>
</organism>
<dbReference type="PANTHER" id="PTHR34776">
    <property type="entry name" value="F17F16.3 PROTEIN"/>
    <property type="match status" value="1"/>
</dbReference>
<reference evidence="2" key="1">
    <citation type="submission" date="2019-09" db="EMBL/GenBank/DDBJ databases">
        <title>The Mitochondrial Proteome of the Jakobid, Andalucia godoyi, a Protist With the Most Gene-Rich and Bacteria-Like Mitochondrial Genome.</title>
        <authorList>
            <person name="Gray M.W."/>
            <person name="Burger G."/>
            <person name="Derelle R."/>
            <person name="Klimes V."/>
            <person name="Leger M."/>
            <person name="Sarrasin M."/>
            <person name="Vlcek C."/>
            <person name="Roger A.J."/>
            <person name="Elias M."/>
            <person name="Lang B.F."/>
        </authorList>
    </citation>
    <scope>NUCLEOTIDE SEQUENCE</scope>
    <source>
        <strain evidence="2">And28</strain>
    </source>
</reference>
<sequence>MCESAKNNRIPPLGTFRFSRLSCKTNWDCVVMARGSRKAAAASSRRRTTTGKLSRDQSGLKSKTAREPSAALDAESRSPLTDDTSASLTGVLEEGNIYFVYRPKVQKLQGASNINDVQRLYLVLVPKDKHVYRDIVVGRKRLPEIKSHQAFWAFCEVVGDQKDILHQLEGEEYDTKTRGKRHLPDARAVAEGKYQIVKKDERKSYLTYEVDDPEELGELQDEFNICRKASYVINVKNPEAGQPSWAGLDTGQKATYPNELRSRFRQQRYAALEPEFLDYVGCEMIMIGAREGEDIPDEILDEPETKTASSNLQKEAPIKQDLPSVKTEHMEVSS</sequence>
<dbReference type="Proteomes" id="UP000799049">
    <property type="component" value="Unassembled WGS sequence"/>
</dbReference>
<evidence type="ECO:0000313" key="3">
    <source>
        <dbReference type="Proteomes" id="UP000799049"/>
    </source>
</evidence>
<evidence type="ECO:0000256" key="1">
    <source>
        <dbReference type="SAM" id="MobiDB-lite"/>
    </source>
</evidence>
<keyword evidence="3" id="KW-1185">Reference proteome</keyword>
<evidence type="ECO:0000313" key="2">
    <source>
        <dbReference type="EMBL" id="KAF0852808.1"/>
    </source>
</evidence>
<dbReference type="EMBL" id="VRVR01000015">
    <property type="protein sequence ID" value="KAF0852808.1"/>
    <property type="molecule type" value="Genomic_DNA"/>
</dbReference>
<feature type="region of interest" description="Disordered" evidence="1">
    <location>
        <begin position="294"/>
        <end position="334"/>
    </location>
</feature>
<dbReference type="OrthoDB" id="1028014at2759"/>